<dbReference type="AlphaFoldDB" id="A0A517TBW9"/>
<gene>
    <name evidence="1" type="ORF">V22_31340</name>
</gene>
<evidence type="ECO:0000313" key="2">
    <source>
        <dbReference type="Proteomes" id="UP000319976"/>
    </source>
</evidence>
<organism evidence="1 2">
    <name type="scientific">Calycomorphotria hydatis</name>
    <dbReference type="NCBI Taxonomy" id="2528027"/>
    <lineage>
        <taxon>Bacteria</taxon>
        <taxon>Pseudomonadati</taxon>
        <taxon>Planctomycetota</taxon>
        <taxon>Planctomycetia</taxon>
        <taxon>Planctomycetales</taxon>
        <taxon>Planctomycetaceae</taxon>
        <taxon>Calycomorphotria</taxon>
    </lineage>
</organism>
<reference evidence="1 2" key="1">
    <citation type="submission" date="2019-02" db="EMBL/GenBank/DDBJ databases">
        <title>Deep-cultivation of Planctomycetes and their phenomic and genomic characterization uncovers novel biology.</title>
        <authorList>
            <person name="Wiegand S."/>
            <person name="Jogler M."/>
            <person name="Boedeker C."/>
            <person name="Pinto D."/>
            <person name="Vollmers J."/>
            <person name="Rivas-Marin E."/>
            <person name="Kohn T."/>
            <person name="Peeters S.H."/>
            <person name="Heuer A."/>
            <person name="Rast P."/>
            <person name="Oberbeckmann S."/>
            <person name="Bunk B."/>
            <person name="Jeske O."/>
            <person name="Meyerdierks A."/>
            <person name="Storesund J.E."/>
            <person name="Kallscheuer N."/>
            <person name="Luecker S."/>
            <person name="Lage O.M."/>
            <person name="Pohl T."/>
            <person name="Merkel B.J."/>
            <person name="Hornburger P."/>
            <person name="Mueller R.-W."/>
            <person name="Bruemmer F."/>
            <person name="Labrenz M."/>
            <person name="Spormann A.M."/>
            <person name="Op den Camp H."/>
            <person name="Overmann J."/>
            <person name="Amann R."/>
            <person name="Jetten M.S.M."/>
            <person name="Mascher T."/>
            <person name="Medema M.H."/>
            <person name="Devos D.P."/>
            <person name="Kaster A.-K."/>
            <person name="Ovreas L."/>
            <person name="Rohde M."/>
            <person name="Galperin M.Y."/>
            <person name="Jogler C."/>
        </authorList>
    </citation>
    <scope>NUCLEOTIDE SEQUENCE [LARGE SCALE GENOMIC DNA]</scope>
    <source>
        <strain evidence="1 2">V22</strain>
    </source>
</reference>
<name>A0A517TBW9_9PLAN</name>
<keyword evidence="2" id="KW-1185">Reference proteome</keyword>
<protein>
    <submittedName>
        <fullName evidence="1">Uncharacterized protein</fullName>
    </submittedName>
</protein>
<evidence type="ECO:0000313" key="1">
    <source>
        <dbReference type="EMBL" id="QDT65872.1"/>
    </source>
</evidence>
<accession>A0A517TBW9</accession>
<dbReference type="KEGG" id="chya:V22_31340"/>
<proteinExistence type="predicted"/>
<sequence>MLTGTPAWAQRLLSGSFSAPALGILESIAVSAGFENLTAVREAIERGSGDIYWK</sequence>
<dbReference type="Proteomes" id="UP000319976">
    <property type="component" value="Chromosome"/>
</dbReference>
<dbReference type="EMBL" id="CP036316">
    <property type="protein sequence ID" value="QDT65872.1"/>
    <property type="molecule type" value="Genomic_DNA"/>
</dbReference>